<organism evidence="2 3">
    <name type="scientific">Candidatus Schekmanbacteria bacterium RBG_16_38_10</name>
    <dbReference type="NCBI Taxonomy" id="1817879"/>
    <lineage>
        <taxon>Bacteria</taxon>
        <taxon>Candidatus Schekmaniibacteriota</taxon>
    </lineage>
</organism>
<comment type="caution">
    <text evidence="2">The sequence shown here is derived from an EMBL/GenBank/DDBJ whole genome shotgun (WGS) entry which is preliminary data.</text>
</comment>
<reference evidence="2 3" key="1">
    <citation type="journal article" date="2016" name="Nat. Commun.">
        <title>Thousands of microbial genomes shed light on interconnected biogeochemical processes in an aquifer system.</title>
        <authorList>
            <person name="Anantharaman K."/>
            <person name="Brown C.T."/>
            <person name="Hug L.A."/>
            <person name="Sharon I."/>
            <person name="Castelle C.J."/>
            <person name="Probst A.J."/>
            <person name="Thomas B.C."/>
            <person name="Singh A."/>
            <person name="Wilkins M.J."/>
            <person name="Karaoz U."/>
            <person name="Brodie E.L."/>
            <person name="Williams K.H."/>
            <person name="Hubbard S.S."/>
            <person name="Banfield J.F."/>
        </authorList>
    </citation>
    <scope>NUCLEOTIDE SEQUENCE [LARGE SCALE GENOMIC DNA]</scope>
</reference>
<dbReference type="AlphaFoldDB" id="A0A1F7RYH9"/>
<accession>A0A1F7RYH9</accession>
<dbReference type="InterPro" id="IPR036736">
    <property type="entry name" value="ACP-like_sf"/>
</dbReference>
<evidence type="ECO:0000259" key="1">
    <source>
        <dbReference type="PROSITE" id="PS50075"/>
    </source>
</evidence>
<proteinExistence type="predicted"/>
<dbReference type="Gene3D" id="1.10.1200.10">
    <property type="entry name" value="ACP-like"/>
    <property type="match status" value="1"/>
</dbReference>
<dbReference type="EMBL" id="MGDE01000104">
    <property type="protein sequence ID" value="OGL46118.1"/>
    <property type="molecule type" value="Genomic_DNA"/>
</dbReference>
<gene>
    <name evidence="2" type="ORF">A2W05_09690</name>
</gene>
<dbReference type="SUPFAM" id="SSF47336">
    <property type="entry name" value="ACP-like"/>
    <property type="match status" value="1"/>
</dbReference>
<name>A0A1F7RYH9_9BACT</name>
<evidence type="ECO:0000313" key="2">
    <source>
        <dbReference type="EMBL" id="OGL46118.1"/>
    </source>
</evidence>
<feature type="domain" description="Carrier" evidence="1">
    <location>
        <begin position="1"/>
        <end position="74"/>
    </location>
</feature>
<protein>
    <recommendedName>
        <fullName evidence="1">Carrier domain-containing protein</fullName>
    </recommendedName>
</protein>
<evidence type="ECO:0000313" key="3">
    <source>
        <dbReference type="Proteomes" id="UP000178797"/>
    </source>
</evidence>
<dbReference type="InterPro" id="IPR009081">
    <property type="entry name" value="PP-bd_ACP"/>
</dbReference>
<sequence>MESRIKNVMASVFEVDSSQINNDTSPDTLESWDSLKHMNLILALEEEFGVEFDNDDITNMINFNLILLILKEKA</sequence>
<dbReference type="PROSITE" id="PS50075">
    <property type="entry name" value="CARRIER"/>
    <property type="match status" value="1"/>
</dbReference>
<dbReference type="Proteomes" id="UP000178797">
    <property type="component" value="Unassembled WGS sequence"/>
</dbReference>
<dbReference type="Pfam" id="PF00550">
    <property type="entry name" value="PP-binding"/>
    <property type="match status" value="1"/>
</dbReference>